<evidence type="ECO:0000313" key="1">
    <source>
        <dbReference type="EMBL" id="PWT37195.1"/>
    </source>
</evidence>
<dbReference type="EMBL" id="QGHV01000035">
    <property type="protein sequence ID" value="PWT37195.1"/>
    <property type="molecule type" value="Genomic_DNA"/>
</dbReference>
<name>A0ABD6Y6P0_LIMRT</name>
<organism evidence="1 2">
    <name type="scientific">Limosilactobacillus reuteri</name>
    <name type="common">Lactobacillus reuteri</name>
    <dbReference type="NCBI Taxonomy" id="1598"/>
    <lineage>
        <taxon>Bacteria</taxon>
        <taxon>Bacillati</taxon>
        <taxon>Bacillota</taxon>
        <taxon>Bacilli</taxon>
        <taxon>Lactobacillales</taxon>
        <taxon>Lactobacillaceae</taxon>
        <taxon>Limosilactobacillus</taxon>
    </lineage>
</organism>
<evidence type="ECO:0000313" key="2">
    <source>
        <dbReference type="Proteomes" id="UP000245735"/>
    </source>
</evidence>
<sequence length="87" mass="9788">MLINPTLKQKETIEKNVALAKSINKLDCDYNTYSEFVKIACGNLISEEYPVTEENVVRISNAMLKFVQATKESIETATIMVIVGNKF</sequence>
<reference evidence="2" key="1">
    <citation type="journal article" date="2018" name="Front. Microbiol.">
        <title>Comparative Genomics of the Herbivore Gut Symbiont Lactobacillus reuteri Reveals Genetic Diversity and Lifestyle Adaptation.</title>
        <authorList>
            <person name="Zhao J."/>
        </authorList>
    </citation>
    <scope>NUCLEOTIDE SEQUENCE [LARGE SCALE GENOMIC DNA]</scope>
    <source>
        <strain evidence="2">LR9</strain>
    </source>
</reference>
<dbReference type="Proteomes" id="UP000245735">
    <property type="component" value="Unassembled WGS sequence"/>
</dbReference>
<accession>A0ABD6Y6P0</accession>
<protein>
    <submittedName>
        <fullName evidence="1">Uncharacterized protein</fullName>
    </submittedName>
</protein>
<comment type="caution">
    <text evidence="1">The sequence shown here is derived from an EMBL/GenBank/DDBJ whole genome shotgun (WGS) entry which is preliminary data.</text>
</comment>
<gene>
    <name evidence="1" type="ORF">DKZ35_06410</name>
</gene>
<proteinExistence type="predicted"/>
<dbReference type="AlphaFoldDB" id="A0ABD6Y6P0"/>
<dbReference type="RefSeq" id="WP_109897308.1">
    <property type="nucleotide sequence ID" value="NZ_QGHV01000035.1"/>
</dbReference>